<feature type="transmembrane region" description="Helical" evidence="5">
    <location>
        <begin position="152"/>
        <end position="170"/>
    </location>
</feature>
<dbReference type="Gene3D" id="3.30.565.10">
    <property type="entry name" value="Histidine kinase-like ATPase, C-terminal domain"/>
    <property type="match status" value="1"/>
</dbReference>
<dbReference type="SMART" id="SM00388">
    <property type="entry name" value="HisKA"/>
    <property type="match status" value="1"/>
</dbReference>
<dbReference type="Proteomes" id="UP000321172">
    <property type="component" value="Chromosome"/>
</dbReference>
<keyword evidence="5" id="KW-1133">Transmembrane helix</keyword>
<dbReference type="SUPFAM" id="SSF47384">
    <property type="entry name" value="Homodimeric domain of signal transducing histidine kinase"/>
    <property type="match status" value="1"/>
</dbReference>
<name>A0A5B8S701_9SPHN</name>
<dbReference type="PRINTS" id="PR00344">
    <property type="entry name" value="BCTRLSENSOR"/>
</dbReference>
<dbReference type="PANTHER" id="PTHR43547">
    <property type="entry name" value="TWO-COMPONENT HISTIDINE KINASE"/>
    <property type="match status" value="1"/>
</dbReference>
<accession>A0A5B8S701</accession>
<feature type="transmembrane region" description="Helical" evidence="5">
    <location>
        <begin position="58"/>
        <end position="79"/>
    </location>
</feature>
<evidence type="ECO:0000256" key="1">
    <source>
        <dbReference type="ARBA" id="ARBA00000085"/>
    </source>
</evidence>
<evidence type="ECO:0000313" key="7">
    <source>
        <dbReference type="EMBL" id="QEA16215.1"/>
    </source>
</evidence>
<keyword evidence="5" id="KW-0812">Transmembrane</keyword>
<dbReference type="SMART" id="SM00387">
    <property type="entry name" value="HATPase_c"/>
    <property type="match status" value="1"/>
</dbReference>
<dbReference type="Gene3D" id="1.10.287.130">
    <property type="match status" value="1"/>
</dbReference>
<feature type="transmembrane region" description="Helical" evidence="5">
    <location>
        <begin position="123"/>
        <end position="146"/>
    </location>
</feature>
<dbReference type="AlphaFoldDB" id="A0A5B8S701"/>
<keyword evidence="8" id="KW-1185">Reference proteome</keyword>
<dbReference type="PROSITE" id="PS50109">
    <property type="entry name" value="HIS_KIN"/>
    <property type="match status" value="1"/>
</dbReference>
<feature type="transmembrane region" description="Helical" evidence="5">
    <location>
        <begin position="91"/>
        <end position="111"/>
    </location>
</feature>
<dbReference type="InterPro" id="IPR003661">
    <property type="entry name" value="HisK_dim/P_dom"/>
</dbReference>
<comment type="catalytic activity">
    <reaction evidence="1">
        <text>ATP + protein L-histidine = ADP + protein N-phospho-L-histidine.</text>
        <dbReference type="EC" id="2.7.13.3"/>
    </reaction>
</comment>
<dbReference type="InterPro" id="IPR005467">
    <property type="entry name" value="His_kinase_dom"/>
</dbReference>
<keyword evidence="5" id="KW-0472">Membrane</keyword>
<keyword evidence="7" id="KW-0418">Kinase</keyword>
<dbReference type="PANTHER" id="PTHR43547:SF2">
    <property type="entry name" value="HYBRID SIGNAL TRANSDUCTION HISTIDINE KINASE C"/>
    <property type="match status" value="1"/>
</dbReference>
<evidence type="ECO:0000256" key="3">
    <source>
        <dbReference type="ARBA" id="ARBA00022553"/>
    </source>
</evidence>
<dbReference type="SUPFAM" id="SSF55874">
    <property type="entry name" value="ATPase domain of HSP90 chaperone/DNA topoisomerase II/histidine kinase"/>
    <property type="match status" value="1"/>
</dbReference>
<dbReference type="Pfam" id="PF02518">
    <property type="entry name" value="HATPase_c"/>
    <property type="match status" value="1"/>
</dbReference>
<dbReference type="EMBL" id="CP042345">
    <property type="protein sequence ID" value="QEA16215.1"/>
    <property type="molecule type" value="Genomic_DNA"/>
</dbReference>
<proteinExistence type="predicted"/>
<gene>
    <name evidence="7" type="ORF">FRF71_08755</name>
</gene>
<dbReference type="CDD" id="cd00082">
    <property type="entry name" value="HisKA"/>
    <property type="match status" value="1"/>
</dbReference>
<dbReference type="InterPro" id="IPR036890">
    <property type="entry name" value="HATPase_C_sf"/>
</dbReference>
<dbReference type="InterPro" id="IPR004358">
    <property type="entry name" value="Sig_transdc_His_kin-like_C"/>
</dbReference>
<dbReference type="EC" id="2.7.13.3" evidence="2"/>
<feature type="domain" description="Histidine kinase" evidence="6">
    <location>
        <begin position="248"/>
        <end position="460"/>
    </location>
</feature>
<dbReference type="GO" id="GO:0000155">
    <property type="term" value="F:phosphorelay sensor kinase activity"/>
    <property type="evidence" value="ECO:0007669"/>
    <property type="project" value="InterPro"/>
</dbReference>
<evidence type="ECO:0000256" key="2">
    <source>
        <dbReference type="ARBA" id="ARBA00012438"/>
    </source>
</evidence>
<evidence type="ECO:0000259" key="6">
    <source>
        <dbReference type="PROSITE" id="PS50109"/>
    </source>
</evidence>
<reference evidence="7 8" key="1">
    <citation type="journal article" date="2013" name="J. Microbiol. Biotechnol.">
        <title>Novosphingobium ginsenosidimutans sp. nov., with the ability to convert ginsenoside.</title>
        <authorList>
            <person name="Kim J.K."/>
            <person name="He D."/>
            <person name="Liu Q.M."/>
            <person name="Park H.Y."/>
            <person name="Jung M.S."/>
            <person name="Yoon M.H."/>
            <person name="Kim S.C."/>
            <person name="Im W.T."/>
        </authorList>
    </citation>
    <scope>NUCLEOTIDE SEQUENCE [LARGE SCALE GENOMIC DNA]</scope>
    <source>
        <strain evidence="7 8">FW-6</strain>
    </source>
</reference>
<dbReference type="InterPro" id="IPR036097">
    <property type="entry name" value="HisK_dim/P_sf"/>
</dbReference>
<feature type="transmembrane region" description="Helical" evidence="5">
    <location>
        <begin position="175"/>
        <end position="193"/>
    </location>
</feature>
<dbReference type="KEGG" id="ngf:FRF71_08755"/>
<feature type="region of interest" description="Disordered" evidence="4">
    <location>
        <begin position="1"/>
        <end position="24"/>
    </location>
</feature>
<feature type="compositionally biased region" description="Basic and acidic residues" evidence="4">
    <location>
        <begin position="1"/>
        <end position="18"/>
    </location>
</feature>
<protein>
    <recommendedName>
        <fullName evidence="2">histidine kinase</fullName>
        <ecNumber evidence="2">2.7.13.3</ecNumber>
    </recommendedName>
</protein>
<evidence type="ECO:0000256" key="4">
    <source>
        <dbReference type="SAM" id="MobiDB-lite"/>
    </source>
</evidence>
<dbReference type="InterPro" id="IPR003594">
    <property type="entry name" value="HATPase_dom"/>
</dbReference>
<sequence>MPFNHRRNDSQRLARSDQPRFVMPPPRQLSSTVRSVPALLSLPGIESSGGLPKAFKRAVPSIVAITVMCTVLLFIRAEFAGLVRPGLLNPWLAYMYGCVAFLSGTFVSSTIPKVRRARGRLFWLRMGQVSSIAFCIGIATSVWILMPPADDVLRFLMVLLCMWFIAMVIILNADLVSVFGSIAVVGSMTVFTLVYRLPYALPLAGFLVMEGVALVLIRQQIWRAAATLEAALTLVRSERDAKTRFIASASHDLQQPLMAASLYFEHAISSADGPAREAAVAGAQQAFASTRALLQGMLEHLRLESGAERARIERADLGAIVRDAVIEQSALAIAAQIQLITVPTRQIGLCDPRLVSRILSNLVCNAIQHSGGTRVLIGVTRRNGQVQLWVIDDGLGLLDADTDRVFEDYVQGNRSDSSPGGFGLGLASARRMAELMNGSLELDRRWRSGAAFVLTLNASST</sequence>
<evidence type="ECO:0000256" key="5">
    <source>
        <dbReference type="SAM" id="Phobius"/>
    </source>
</evidence>
<keyword evidence="3" id="KW-0597">Phosphoprotein</keyword>
<dbReference type="OrthoDB" id="9764438at2"/>
<organism evidence="7 8">
    <name type="scientific">Novosphingobium ginsenosidimutans</name>
    <dbReference type="NCBI Taxonomy" id="1176536"/>
    <lineage>
        <taxon>Bacteria</taxon>
        <taxon>Pseudomonadati</taxon>
        <taxon>Pseudomonadota</taxon>
        <taxon>Alphaproteobacteria</taxon>
        <taxon>Sphingomonadales</taxon>
        <taxon>Sphingomonadaceae</taxon>
        <taxon>Novosphingobium</taxon>
    </lineage>
</organism>
<evidence type="ECO:0000313" key="8">
    <source>
        <dbReference type="Proteomes" id="UP000321172"/>
    </source>
</evidence>
<keyword evidence="7" id="KW-0808">Transferase</keyword>